<dbReference type="Proteomes" id="UP000593892">
    <property type="component" value="Chromosome"/>
</dbReference>
<accession>A0A7S7NM23</accession>
<dbReference type="GO" id="GO:0016757">
    <property type="term" value="F:glycosyltransferase activity"/>
    <property type="evidence" value="ECO:0007669"/>
    <property type="project" value="InterPro"/>
</dbReference>
<reference evidence="4 5" key="1">
    <citation type="submission" date="2020-10" db="EMBL/GenBank/DDBJ databases">
        <title>Complete genome sequence of Paludibaculum fermentans P105T, a facultatively anaerobic acidobacterium capable of dissimilatory Fe(III) reduction.</title>
        <authorList>
            <person name="Dedysh S.N."/>
            <person name="Beletsky A.V."/>
            <person name="Kulichevskaya I.S."/>
            <person name="Mardanov A.V."/>
            <person name="Ravin N.V."/>
        </authorList>
    </citation>
    <scope>NUCLEOTIDE SEQUENCE [LARGE SCALE GENOMIC DNA]</scope>
    <source>
        <strain evidence="4 5">P105</strain>
    </source>
</reference>
<dbReference type="KEGG" id="pfer:IRI77_25260"/>
<dbReference type="Pfam" id="PF00534">
    <property type="entry name" value="Glycos_transf_1"/>
    <property type="match status" value="1"/>
</dbReference>
<dbReference type="PANTHER" id="PTHR46401:SF2">
    <property type="entry name" value="GLYCOSYLTRANSFERASE WBBK-RELATED"/>
    <property type="match status" value="1"/>
</dbReference>
<dbReference type="Gene3D" id="3.40.50.2000">
    <property type="entry name" value="Glycogen Phosphorylase B"/>
    <property type="match status" value="2"/>
</dbReference>
<dbReference type="GO" id="GO:0009103">
    <property type="term" value="P:lipopolysaccharide biosynthetic process"/>
    <property type="evidence" value="ECO:0007669"/>
    <property type="project" value="TreeGrafter"/>
</dbReference>
<evidence type="ECO:0000259" key="2">
    <source>
        <dbReference type="Pfam" id="PF00534"/>
    </source>
</evidence>
<dbReference type="Pfam" id="PF13439">
    <property type="entry name" value="Glyco_transf_4"/>
    <property type="match status" value="1"/>
</dbReference>
<sequence>MNIALDATYSLGENLSGVGVYSREILFGLAASHPQQRFAWCYRLHRYLRGRREALPLNVAARPLLDTLPLFRNGLFHGLNQRLPHRSAGPAVCTFHDLFVLTSDYSSPDFRARFAGQARHAAQRADLIICVSRFTANQVRDLLGVPEARLRVIPHGTHLPPAAPAARRGPVILHVGAVQLRKNLLRLVSAFERNAPPPWQLVLAGSDGYGAAAIHERIAASPARDRISVTGWVDNQRLDALYASAAIFAFPSLDEGFGIPVLEAMAHGLPVISSNRSALPEACGDAALLVDPTQEEEIGLALRRLIQDEDLRNMLVRLGHSRAAEFSWQRAVDLTWKVYQELRA</sequence>
<dbReference type="RefSeq" id="WP_194447770.1">
    <property type="nucleotide sequence ID" value="NZ_CP063849.1"/>
</dbReference>
<dbReference type="InterPro" id="IPR001296">
    <property type="entry name" value="Glyco_trans_1"/>
</dbReference>
<dbReference type="EMBL" id="CP063849">
    <property type="protein sequence ID" value="QOY86101.1"/>
    <property type="molecule type" value="Genomic_DNA"/>
</dbReference>
<organism evidence="4 5">
    <name type="scientific">Paludibaculum fermentans</name>
    <dbReference type="NCBI Taxonomy" id="1473598"/>
    <lineage>
        <taxon>Bacteria</taxon>
        <taxon>Pseudomonadati</taxon>
        <taxon>Acidobacteriota</taxon>
        <taxon>Terriglobia</taxon>
        <taxon>Bryobacterales</taxon>
        <taxon>Bryobacteraceae</taxon>
        <taxon>Paludibaculum</taxon>
    </lineage>
</organism>
<proteinExistence type="predicted"/>
<dbReference type="InterPro" id="IPR028098">
    <property type="entry name" value="Glyco_trans_4-like_N"/>
</dbReference>
<feature type="domain" description="Glycosyltransferase subfamily 4-like N-terminal" evidence="3">
    <location>
        <begin position="83"/>
        <end position="157"/>
    </location>
</feature>
<evidence type="ECO:0000256" key="1">
    <source>
        <dbReference type="ARBA" id="ARBA00022679"/>
    </source>
</evidence>
<name>A0A7S7NM23_PALFE</name>
<dbReference type="AlphaFoldDB" id="A0A7S7NM23"/>
<keyword evidence="1 4" id="KW-0808">Transferase</keyword>
<gene>
    <name evidence="4" type="ORF">IRI77_25260</name>
</gene>
<protein>
    <submittedName>
        <fullName evidence="4">Glycosyltransferase family 4 protein</fullName>
    </submittedName>
</protein>
<evidence type="ECO:0000313" key="5">
    <source>
        <dbReference type="Proteomes" id="UP000593892"/>
    </source>
</evidence>
<evidence type="ECO:0000259" key="3">
    <source>
        <dbReference type="Pfam" id="PF13439"/>
    </source>
</evidence>
<feature type="domain" description="Glycosyl transferase family 1" evidence="2">
    <location>
        <begin position="168"/>
        <end position="316"/>
    </location>
</feature>
<dbReference type="PANTHER" id="PTHR46401">
    <property type="entry name" value="GLYCOSYLTRANSFERASE WBBK-RELATED"/>
    <property type="match status" value="1"/>
</dbReference>
<evidence type="ECO:0000313" key="4">
    <source>
        <dbReference type="EMBL" id="QOY86101.1"/>
    </source>
</evidence>
<dbReference type="SUPFAM" id="SSF53756">
    <property type="entry name" value="UDP-Glycosyltransferase/glycogen phosphorylase"/>
    <property type="match status" value="1"/>
</dbReference>
<dbReference type="CDD" id="cd03809">
    <property type="entry name" value="GT4_MtfB-like"/>
    <property type="match status" value="1"/>
</dbReference>
<keyword evidence="5" id="KW-1185">Reference proteome</keyword>